<dbReference type="SUPFAM" id="SSF47413">
    <property type="entry name" value="lambda repressor-like DNA-binding domains"/>
    <property type="match status" value="1"/>
</dbReference>
<dbReference type="PROSITE" id="PS50943">
    <property type="entry name" value="HTH_CROC1"/>
    <property type="match status" value="1"/>
</dbReference>
<dbReference type="RefSeq" id="WP_115150902.1">
    <property type="nucleotide sequence ID" value="NZ_UGPP01000001.1"/>
</dbReference>
<evidence type="ECO:0000313" key="2">
    <source>
        <dbReference type="EMBL" id="STY70160.1"/>
    </source>
</evidence>
<evidence type="ECO:0000313" key="3">
    <source>
        <dbReference type="Proteomes" id="UP000255234"/>
    </source>
</evidence>
<dbReference type="Proteomes" id="UP000255234">
    <property type="component" value="Unassembled WGS sequence"/>
</dbReference>
<evidence type="ECO:0000259" key="1">
    <source>
        <dbReference type="PROSITE" id="PS50943"/>
    </source>
</evidence>
<organism evidence="2 3">
    <name type="scientific">Megamonas hypermegale</name>
    <dbReference type="NCBI Taxonomy" id="158847"/>
    <lineage>
        <taxon>Bacteria</taxon>
        <taxon>Bacillati</taxon>
        <taxon>Bacillota</taxon>
        <taxon>Negativicutes</taxon>
        <taxon>Selenomonadales</taxon>
        <taxon>Selenomonadaceae</taxon>
        <taxon>Megamonas</taxon>
    </lineage>
</organism>
<dbReference type="GO" id="GO:0003677">
    <property type="term" value="F:DNA binding"/>
    <property type="evidence" value="ECO:0007669"/>
    <property type="project" value="InterPro"/>
</dbReference>
<name>A0A378NP41_9FIRM</name>
<dbReference type="Pfam" id="PF01381">
    <property type="entry name" value="HTH_3"/>
    <property type="match status" value="1"/>
</dbReference>
<dbReference type="InterPro" id="IPR010982">
    <property type="entry name" value="Lambda_DNA-bd_dom_sf"/>
</dbReference>
<gene>
    <name evidence="2" type="primary">immR_1</name>
    <name evidence="2" type="ORF">NCTC10571_00273</name>
</gene>
<protein>
    <submittedName>
        <fullName evidence="2">HTH-type transcriptional regulator immR</fullName>
    </submittedName>
</protein>
<dbReference type="Gene3D" id="1.10.260.40">
    <property type="entry name" value="lambda repressor-like DNA-binding domains"/>
    <property type="match status" value="1"/>
</dbReference>
<reference evidence="2 3" key="1">
    <citation type="submission" date="2018-06" db="EMBL/GenBank/DDBJ databases">
        <authorList>
            <consortium name="Pathogen Informatics"/>
            <person name="Doyle S."/>
        </authorList>
    </citation>
    <scope>NUCLEOTIDE SEQUENCE [LARGE SCALE GENOMIC DNA]</scope>
    <source>
        <strain evidence="2 3">NCTC10571</strain>
    </source>
</reference>
<dbReference type="SMART" id="SM00530">
    <property type="entry name" value="HTH_XRE"/>
    <property type="match status" value="1"/>
</dbReference>
<dbReference type="AlphaFoldDB" id="A0A378NP41"/>
<dbReference type="CDD" id="cd00093">
    <property type="entry name" value="HTH_XRE"/>
    <property type="match status" value="1"/>
</dbReference>
<sequence>MSFQENLRYHRKKAGYQQAKDFAMALNISYSTYKGYESQGREPKYETLCKIADLLQVSTDDLLGRTTNILGNKDDYILLKRLDKLLYIAKEKHHTDIKIQKTDDNNIYFKNNNASISFEYVVSKKKIINALNKIDIAHDEETSHILSIFLSNTNTKQVIKKLQDNIIKANEIQNEKERTDKIKTILKAINYMNLFKVNSSLENDYFEENK</sequence>
<proteinExistence type="predicted"/>
<feature type="domain" description="HTH cro/C1-type" evidence="1">
    <location>
        <begin position="7"/>
        <end position="62"/>
    </location>
</feature>
<dbReference type="InterPro" id="IPR001387">
    <property type="entry name" value="Cro/C1-type_HTH"/>
</dbReference>
<accession>A0A378NP41</accession>
<dbReference type="EMBL" id="UGPP01000001">
    <property type="protein sequence ID" value="STY70160.1"/>
    <property type="molecule type" value="Genomic_DNA"/>
</dbReference>